<dbReference type="RefSeq" id="WP_330932129.1">
    <property type="nucleotide sequence ID" value="NZ_CP119075.1"/>
</dbReference>
<protein>
    <recommendedName>
        <fullName evidence="2">DUF7305 domain-containing protein</fullName>
    </recommendedName>
</protein>
<dbReference type="EMBL" id="CP119075">
    <property type="protein sequence ID" value="WED64659.1"/>
    <property type="molecule type" value="Genomic_DNA"/>
</dbReference>
<name>A0AAE9ZWU6_9BACT</name>
<dbReference type="InterPro" id="IPR055729">
    <property type="entry name" value="DUF7305"/>
</dbReference>
<evidence type="ECO:0000256" key="1">
    <source>
        <dbReference type="SAM" id="MobiDB-lite"/>
    </source>
</evidence>
<evidence type="ECO:0000313" key="4">
    <source>
        <dbReference type="Proteomes" id="UP001218638"/>
    </source>
</evidence>
<feature type="region of interest" description="Disordered" evidence="1">
    <location>
        <begin position="222"/>
        <end position="250"/>
    </location>
</feature>
<evidence type="ECO:0000259" key="2">
    <source>
        <dbReference type="Pfam" id="PF23981"/>
    </source>
</evidence>
<keyword evidence="4" id="KW-1185">Reference proteome</keyword>
<dbReference type="Pfam" id="PF23981">
    <property type="entry name" value="DUF7305"/>
    <property type="match status" value="1"/>
</dbReference>
<reference evidence="3" key="1">
    <citation type="submission" date="2023-03" db="EMBL/GenBank/DDBJ databases">
        <title>Lomoglobus Profundus gen. nov., sp. nov., a novel member of the phylum Verrucomicrobia, isolated from deep-marine sediment of South China Sea.</title>
        <authorList>
            <person name="Ahmad T."/>
            <person name="Ishaq S.E."/>
            <person name="Wang F."/>
        </authorList>
    </citation>
    <scope>NUCLEOTIDE SEQUENCE</scope>
    <source>
        <strain evidence="3">LMO-M01</strain>
    </source>
</reference>
<organism evidence="3 4">
    <name type="scientific">Synoicihabitans lomoniglobus</name>
    <dbReference type="NCBI Taxonomy" id="2909285"/>
    <lineage>
        <taxon>Bacteria</taxon>
        <taxon>Pseudomonadati</taxon>
        <taxon>Verrucomicrobiota</taxon>
        <taxon>Opitutia</taxon>
        <taxon>Opitutales</taxon>
        <taxon>Opitutaceae</taxon>
        <taxon>Synoicihabitans</taxon>
    </lineage>
</organism>
<evidence type="ECO:0000313" key="3">
    <source>
        <dbReference type="EMBL" id="WED64659.1"/>
    </source>
</evidence>
<accession>A0AAE9ZWU6</accession>
<dbReference type="KEGG" id="slom:PXH66_20135"/>
<dbReference type="Proteomes" id="UP001218638">
    <property type="component" value="Chromosome"/>
</dbReference>
<proteinExistence type="predicted"/>
<feature type="domain" description="DUF7305" evidence="2">
    <location>
        <begin position="315"/>
        <end position="435"/>
    </location>
</feature>
<gene>
    <name evidence="3" type="ORF">PXH66_20135</name>
</gene>
<dbReference type="AlphaFoldDB" id="A0AAE9ZWU6"/>
<sequence>MRSERGSALLVALIIAAVLLTATARLYNTAYTEQRSAYRSYMRSAAFYLAEAGMEDAAQRIENGEFNVDPDAENAEELLTNYHREEDIFLGGGRTGEKHVIIRRDVGTNFYTVQALGRVRHPDGLTTEQAVQAGFELIGGLGEESTSSGGGPGYSISAGNNVRFGFNGGNNRVRVASYDSNLNFGVPDWDTNSGFDAAVGVASSQDNRMDLGNALIKGTLRTGGGNPRITTNSHDERGNTQLYGPDTEDGVTFDTNRVAKDFAEDMPVPTLPELDGTWNQIEVDQNDNSYRNQRVVALGAVGEKTYIHLPYAFDTKNNSTITVAGDVILNLDRNMNLNGRLELLPGATLTIFVVENASVSLEGGDWPPADFRINATGGRDVQFNNFDVFTGIVNAPNSTVRVSGSGGLGRTQFRGAITANQLETTNSIDFFYDVQTDGGSSSSVADPEGAGEVLELRMEGWKQILPSDMGGLVDSLDPIIDTVL</sequence>